<dbReference type="Pfam" id="PF01657">
    <property type="entry name" value="Stress-antifung"/>
    <property type="match status" value="1"/>
</dbReference>
<feature type="domain" description="Gnk2-homologous" evidence="4">
    <location>
        <begin position="34"/>
        <end position="153"/>
    </location>
</feature>
<dbReference type="InterPro" id="IPR038408">
    <property type="entry name" value="GNK2_sf"/>
</dbReference>
<organism evidence="5">
    <name type="scientific">Hordeum vulgare subsp. vulgare</name>
    <name type="common">Domesticated barley</name>
    <dbReference type="NCBI Taxonomy" id="112509"/>
    <lineage>
        <taxon>Eukaryota</taxon>
        <taxon>Viridiplantae</taxon>
        <taxon>Streptophyta</taxon>
        <taxon>Embryophyta</taxon>
        <taxon>Tracheophyta</taxon>
        <taxon>Spermatophyta</taxon>
        <taxon>Magnoliopsida</taxon>
        <taxon>Liliopsida</taxon>
        <taxon>Poales</taxon>
        <taxon>Poaceae</taxon>
        <taxon>BOP clade</taxon>
        <taxon>Pooideae</taxon>
        <taxon>Triticodae</taxon>
        <taxon>Triticeae</taxon>
        <taxon>Hordeinae</taxon>
        <taxon>Hordeum</taxon>
    </lineage>
</organism>
<evidence type="ECO:0000256" key="1">
    <source>
        <dbReference type="ARBA" id="ARBA00022729"/>
    </source>
</evidence>
<dbReference type="AlphaFoldDB" id="F2DVZ9"/>
<dbReference type="InterPro" id="IPR002902">
    <property type="entry name" value="GNK2"/>
</dbReference>
<feature type="signal peptide" evidence="3">
    <location>
        <begin position="1"/>
        <end position="18"/>
    </location>
</feature>
<sequence length="322" mass="34596">MATAAVLILLAALLPVLAAATDSRWPSADYSLPPTPNHSCGFMGRYPPGRAYEATLRHLVATIPAKANEESCRYVEGESCRCSFGNIAGESPNLVAADASCCWHPDAKSPDCGACIALAFQEAQRLCPYQRMAQAAVDVDGGTCKAYFHDYDIREQFVNGGPRTLLPALVAAADGWPAHDYSMALTPSHMCGDMGTYAPGSEYEATLRHLATTIPAKLNAESSDIAGESPNRVVASAYCSWHPDAESANCRACIALAFREAQRLCPYQRQAEAVVDGGACKFYFHDYDIMEQYAHGDPSSDLQGNTLDQVVGIVAKNEENNT</sequence>
<feature type="domain" description="Gnk2-homologous" evidence="4">
    <location>
        <begin position="185"/>
        <end position="289"/>
    </location>
</feature>
<keyword evidence="2" id="KW-0677">Repeat</keyword>
<dbReference type="EMBL" id="AK368067">
    <property type="protein sequence ID" value="BAJ99270.1"/>
    <property type="molecule type" value="mRNA"/>
</dbReference>
<dbReference type="PROSITE" id="PS51473">
    <property type="entry name" value="GNK2"/>
    <property type="match status" value="2"/>
</dbReference>
<evidence type="ECO:0000313" key="5">
    <source>
        <dbReference type="EMBL" id="BAJ99270.1"/>
    </source>
</evidence>
<dbReference type="PANTHER" id="PTHR32099">
    <property type="entry name" value="CYSTEINE-RICH REPEAT SECRETORY PROTEIN"/>
    <property type="match status" value="1"/>
</dbReference>
<name>F2DVZ9_HORVV</name>
<dbReference type="PANTHER" id="PTHR32099:SF72">
    <property type="entry name" value="GNK2-HOMOLOGOUS DOMAIN-CONTAINING PROTEIN"/>
    <property type="match status" value="1"/>
</dbReference>
<reference evidence="5" key="1">
    <citation type="journal article" date="2011" name="Plant Physiol.">
        <title>Comprehensive sequence analysis of 24,783 barley full-length cDNAs derived from 12 clone libraries.</title>
        <authorList>
            <person name="Matsumoto T."/>
            <person name="Tanaka T."/>
            <person name="Sakai H."/>
            <person name="Amano N."/>
            <person name="Kanamori H."/>
            <person name="Kurita K."/>
            <person name="Kikuta A."/>
            <person name="Kamiya K."/>
            <person name="Yamamoto M."/>
            <person name="Ikawa H."/>
            <person name="Fujii N."/>
            <person name="Hori K."/>
            <person name="Itoh T."/>
            <person name="Sato K."/>
        </authorList>
    </citation>
    <scope>NUCLEOTIDE SEQUENCE</scope>
    <source>
        <tissue evidence="5">Shoot and root</tissue>
    </source>
</reference>
<evidence type="ECO:0000256" key="3">
    <source>
        <dbReference type="SAM" id="SignalP"/>
    </source>
</evidence>
<accession>F2DVZ9</accession>
<dbReference type="Gene3D" id="3.30.430.20">
    <property type="entry name" value="Gnk2 domain, C-X8-C-X2-C motif"/>
    <property type="match status" value="2"/>
</dbReference>
<dbReference type="CDD" id="cd23509">
    <property type="entry name" value="Gnk2-like"/>
    <property type="match status" value="1"/>
</dbReference>
<evidence type="ECO:0000256" key="2">
    <source>
        <dbReference type="ARBA" id="ARBA00022737"/>
    </source>
</evidence>
<proteinExistence type="evidence at transcript level"/>
<feature type="chain" id="PRO_5003276129" evidence="3">
    <location>
        <begin position="19"/>
        <end position="322"/>
    </location>
</feature>
<keyword evidence="1 3" id="KW-0732">Signal</keyword>
<protein>
    <submittedName>
        <fullName evidence="5">Predicted protein</fullName>
    </submittedName>
</protein>
<evidence type="ECO:0000259" key="4">
    <source>
        <dbReference type="PROSITE" id="PS51473"/>
    </source>
</evidence>